<accession>W3XPH1</accession>
<reference evidence="10" key="1">
    <citation type="journal article" date="2015" name="BMC Genomics">
        <title>Genomic and transcriptomic analysis of the endophytic fungus Pestalotiopsis fici reveals its lifestyle and high potential for synthesis of natural products.</title>
        <authorList>
            <person name="Wang X."/>
            <person name="Zhang X."/>
            <person name="Liu L."/>
            <person name="Xiang M."/>
            <person name="Wang W."/>
            <person name="Sun X."/>
            <person name="Che Y."/>
            <person name="Guo L."/>
            <person name="Liu G."/>
            <person name="Guo L."/>
            <person name="Wang C."/>
            <person name="Yin W.B."/>
            <person name="Stadler M."/>
            <person name="Zhang X."/>
            <person name="Liu X."/>
        </authorList>
    </citation>
    <scope>NUCLEOTIDE SEQUENCE [LARGE SCALE GENOMIC DNA]</scope>
    <source>
        <strain evidence="10">W106-1 / CGMCC3.15140</strain>
    </source>
</reference>
<dbReference type="GO" id="GO:0016020">
    <property type="term" value="C:membrane"/>
    <property type="evidence" value="ECO:0007669"/>
    <property type="project" value="UniProtKB-SubCell"/>
</dbReference>
<evidence type="ECO:0000256" key="1">
    <source>
        <dbReference type="ARBA" id="ARBA00004141"/>
    </source>
</evidence>
<evidence type="ECO:0000256" key="4">
    <source>
        <dbReference type="ARBA" id="ARBA00022679"/>
    </source>
</evidence>
<dbReference type="AlphaFoldDB" id="W3XPH1"/>
<dbReference type="PANTHER" id="PTHR31595">
    <property type="entry name" value="LONG-CHAIN-ALCOHOL O-FATTY-ACYLTRANSFERASE 3-RELATED"/>
    <property type="match status" value="1"/>
</dbReference>
<dbReference type="HOGENOM" id="CLU_032731_0_1_1"/>
<dbReference type="OMA" id="SAFKPMA"/>
<evidence type="ECO:0000256" key="5">
    <source>
        <dbReference type="ARBA" id="ARBA00022692"/>
    </source>
</evidence>
<dbReference type="KEGG" id="pfy:PFICI_01697"/>
<comment type="pathway">
    <text evidence="2">Secondary metabolite biosynthesis.</text>
</comment>
<dbReference type="InParanoid" id="W3XPH1"/>
<protein>
    <recommendedName>
        <fullName evidence="8">Wax synthase domain-containing protein</fullName>
    </recommendedName>
</protein>
<organism evidence="9 10">
    <name type="scientific">Pestalotiopsis fici (strain W106-1 / CGMCC3.15140)</name>
    <dbReference type="NCBI Taxonomy" id="1229662"/>
    <lineage>
        <taxon>Eukaryota</taxon>
        <taxon>Fungi</taxon>
        <taxon>Dikarya</taxon>
        <taxon>Ascomycota</taxon>
        <taxon>Pezizomycotina</taxon>
        <taxon>Sordariomycetes</taxon>
        <taxon>Xylariomycetidae</taxon>
        <taxon>Amphisphaeriales</taxon>
        <taxon>Sporocadaceae</taxon>
        <taxon>Pestalotiopsis</taxon>
    </lineage>
</organism>
<dbReference type="eggNOG" id="ENOG502SI5I">
    <property type="taxonomic scope" value="Eukaryota"/>
</dbReference>
<dbReference type="RefSeq" id="XP_007828469.1">
    <property type="nucleotide sequence ID" value="XM_007830278.1"/>
</dbReference>
<proteinExistence type="inferred from homology"/>
<keyword evidence="5" id="KW-0812">Transmembrane</keyword>
<dbReference type="GeneID" id="19266710"/>
<dbReference type="EMBL" id="KI912109">
    <property type="protein sequence ID" value="ETS87869.1"/>
    <property type="molecule type" value="Genomic_DNA"/>
</dbReference>
<evidence type="ECO:0000313" key="10">
    <source>
        <dbReference type="Proteomes" id="UP000030651"/>
    </source>
</evidence>
<dbReference type="PANTHER" id="PTHR31595:SF57">
    <property type="entry name" value="OS04G0481900 PROTEIN"/>
    <property type="match status" value="1"/>
</dbReference>
<dbReference type="GO" id="GO:0006629">
    <property type="term" value="P:lipid metabolic process"/>
    <property type="evidence" value="ECO:0007669"/>
    <property type="project" value="InterPro"/>
</dbReference>
<dbReference type="InterPro" id="IPR032805">
    <property type="entry name" value="Wax_synthase_dom"/>
</dbReference>
<comment type="subcellular location">
    <subcellularLocation>
        <location evidence="1">Membrane</location>
        <topology evidence="1">Multi-pass membrane protein</topology>
    </subcellularLocation>
</comment>
<comment type="similarity">
    <text evidence="3">Belongs to the wax synthase family.</text>
</comment>
<evidence type="ECO:0000256" key="2">
    <source>
        <dbReference type="ARBA" id="ARBA00005179"/>
    </source>
</evidence>
<sequence>MTYHPLLDSFAVVGLTAVVIGFTRATSPIRTACLPVLLGLTWHCLVNCPVQITRSSWASAVGGYTLSSLMHFVDVALLSGWSFDLQGPARDLIRGITAKPAATPAAHSARGESGFSARLRYGFAVFFSWRFVKTPYQVKHLPQLDPCLLSSRRRYLWHTTVTIAVCYLILDIMDSSSDAEVASKFYSPDKIGLFSRLGDITIEELFMRFFAAVGLCAGLVSFQRGVYSVVALVCVGSGLSASEDWPPFNGPILQAYSLRRFWSIFWHQINTHRLNTMSNYLLHDILRLQRGGPLVRYVRTWLIFLLSGVWHVAMDFSSGIAMEQSGALRFFSIQPLGIFIEDLILSRFHVVPGSRTKQTPALINRCIGFAWVCLWMAWTAPGYLYPIMDKSSSEDTGVVPVSVVGYMKYMGG</sequence>
<evidence type="ECO:0000256" key="7">
    <source>
        <dbReference type="ARBA" id="ARBA00023136"/>
    </source>
</evidence>
<dbReference type="GO" id="GO:0008374">
    <property type="term" value="F:O-acyltransferase activity"/>
    <property type="evidence" value="ECO:0007669"/>
    <property type="project" value="InterPro"/>
</dbReference>
<evidence type="ECO:0000313" key="9">
    <source>
        <dbReference type="EMBL" id="ETS87869.1"/>
    </source>
</evidence>
<dbReference type="InterPro" id="IPR044851">
    <property type="entry name" value="Wax_synthase"/>
</dbReference>
<dbReference type="OrthoDB" id="1077582at2759"/>
<dbReference type="Proteomes" id="UP000030651">
    <property type="component" value="Unassembled WGS sequence"/>
</dbReference>
<name>W3XPH1_PESFW</name>
<gene>
    <name evidence="9" type="ORF">PFICI_01697</name>
</gene>
<keyword evidence="7" id="KW-0472">Membrane</keyword>
<feature type="domain" description="Wax synthase" evidence="8">
    <location>
        <begin position="245"/>
        <end position="332"/>
    </location>
</feature>
<evidence type="ECO:0000259" key="8">
    <source>
        <dbReference type="Pfam" id="PF13813"/>
    </source>
</evidence>
<dbReference type="Pfam" id="PF13813">
    <property type="entry name" value="MBOAT_2"/>
    <property type="match status" value="1"/>
</dbReference>
<keyword evidence="4" id="KW-0808">Transferase</keyword>
<keyword evidence="10" id="KW-1185">Reference proteome</keyword>
<keyword evidence="6" id="KW-1133">Transmembrane helix</keyword>
<evidence type="ECO:0000256" key="6">
    <source>
        <dbReference type="ARBA" id="ARBA00022989"/>
    </source>
</evidence>
<evidence type="ECO:0000256" key="3">
    <source>
        <dbReference type="ARBA" id="ARBA00007282"/>
    </source>
</evidence>